<dbReference type="GO" id="GO:0005507">
    <property type="term" value="F:copper ion binding"/>
    <property type="evidence" value="ECO:0007669"/>
    <property type="project" value="InterPro"/>
</dbReference>
<dbReference type="InterPro" id="IPR014756">
    <property type="entry name" value="Ig_E-set"/>
</dbReference>
<dbReference type="InterPro" id="IPR032694">
    <property type="entry name" value="CopC/D"/>
</dbReference>
<dbReference type="GO" id="GO:0006825">
    <property type="term" value="P:copper ion transport"/>
    <property type="evidence" value="ECO:0007669"/>
    <property type="project" value="InterPro"/>
</dbReference>
<evidence type="ECO:0000313" key="10">
    <source>
        <dbReference type="EMBL" id="MCH6265636.1"/>
    </source>
</evidence>
<evidence type="ECO:0000259" key="8">
    <source>
        <dbReference type="Pfam" id="PF04234"/>
    </source>
</evidence>
<evidence type="ECO:0000256" key="2">
    <source>
        <dbReference type="ARBA" id="ARBA00022723"/>
    </source>
</evidence>
<dbReference type="PANTHER" id="PTHR34820:SF4">
    <property type="entry name" value="INNER MEMBRANE PROTEIN YEBZ"/>
    <property type="match status" value="1"/>
</dbReference>
<dbReference type="Gene3D" id="2.60.40.1220">
    <property type="match status" value="1"/>
</dbReference>
<evidence type="ECO:0000256" key="5">
    <source>
        <dbReference type="SAM" id="MobiDB-lite"/>
    </source>
</evidence>
<protein>
    <submittedName>
        <fullName evidence="9">Copper resistance protein CopC</fullName>
    </submittedName>
</protein>
<comment type="caution">
    <text evidence="9">The sequence shown here is derived from an EMBL/GenBank/DDBJ whole genome shotgun (WGS) entry which is preliminary data.</text>
</comment>
<feature type="transmembrane region" description="Helical" evidence="6">
    <location>
        <begin position="173"/>
        <end position="193"/>
    </location>
</feature>
<keyword evidence="11" id="KW-1185">Reference proteome</keyword>
<comment type="subcellular location">
    <subcellularLocation>
        <location evidence="1">Cell envelope</location>
    </subcellularLocation>
</comment>
<dbReference type="InterPro" id="IPR014755">
    <property type="entry name" value="Cu-Rt/internalin_Ig-like"/>
</dbReference>
<evidence type="ECO:0000256" key="6">
    <source>
        <dbReference type="SAM" id="Phobius"/>
    </source>
</evidence>
<dbReference type="PANTHER" id="PTHR34820">
    <property type="entry name" value="INNER MEMBRANE PROTEIN YEBZ"/>
    <property type="match status" value="1"/>
</dbReference>
<dbReference type="Proteomes" id="UP000677265">
    <property type="component" value="Unassembled WGS sequence"/>
</dbReference>
<keyword evidence="6" id="KW-1133">Transmembrane helix</keyword>
<keyword evidence="6" id="KW-0812">Transmembrane</keyword>
<sequence>MIKKISFMVSMLFFLLGTNVFAHSHLEDSSPKNGEVVTQELKEITLTFETKLEQTSTFTMKSQNGTEVPLSQVTVDGNKLVGTPTDKLENGGYTVHWKIIGIDGHLLEGDIPFTVQLPEVQKAAASTEGTSTEQASTEKADKPADTAAKEQKAKSAAVMAKNVETDQPTFKNYVIPASVGLLIVVGAGSYWLLYRRKRA</sequence>
<feature type="domain" description="CopC" evidence="8">
    <location>
        <begin position="23"/>
        <end position="115"/>
    </location>
</feature>
<dbReference type="GO" id="GO:0042597">
    <property type="term" value="C:periplasmic space"/>
    <property type="evidence" value="ECO:0007669"/>
    <property type="project" value="InterPro"/>
</dbReference>
<dbReference type="AlphaFoldDB" id="A0A942T606"/>
<feature type="chain" id="PRO_5044697293" evidence="7">
    <location>
        <begin position="23"/>
        <end position="199"/>
    </location>
</feature>
<dbReference type="EMBL" id="JAGYPE020000011">
    <property type="protein sequence ID" value="MCH6265636.1"/>
    <property type="molecule type" value="Genomic_DNA"/>
</dbReference>
<name>A0A942T606_9BACI</name>
<keyword evidence="6" id="KW-0472">Membrane</keyword>
<dbReference type="EMBL" id="JAGYPE010000007">
    <property type="protein sequence ID" value="MBS4186769.1"/>
    <property type="molecule type" value="Genomic_DNA"/>
</dbReference>
<evidence type="ECO:0000256" key="4">
    <source>
        <dbReference type="ARBA" id="ARBA00023008"/>
    </source>
</evidence>
<keyword evidence="4" id="KW-0186">Copper</keyword>
<reference evidence="9" key="1">
    <citation type="submission" date="2021-05" db="EMBL/GenBank/DDBJ databases">
        <title>Novel Bacillus species.</title>
        <authorList>
            <person name="Liu G."/>
        </authorList>
    </citation>
    <scope>NUCLEOTIDE SEQUENCE</scope>
    <source>
        <strain evidence="9 11">FJAT-50051</strain>
    </source>
</reference>
<evidence type="ECO:0000256" key="3">
    <source>
        <dbReference type="ARBA" id="ARBA00022729"/>
    </source>
</evidence>
<dbReference type="InterPro" id="IPR007348">
    <property type="entry name" value="CopC_dom"/>
</dbReference>
<evidence type="ECO:0000256" key="1">
    <source>
        <dbReference type="ARBA" id="ARBA00004196"/>
    </source>
</evidence>
<keyword evidence="2" id="KW-0479">Metal-binding</keyword>
<accession>A0A942T606</accession>
<dbReference type="Pfam" id="PF04234">
    <property type="entry name" value="CopC"/>
    <property type="match status" value="1"/>
</dbReference>
<feature type="region of interest" description="Disordered" evidence="5">
    <location>
        <begin position="124"/>
        <end position="145"/>
    </location>
</feature>
<feature type="compositionally biased region" description="Basic and acidic residues" evidence="5">
    <location>
        <begin position="136"/>
        <end position="145"/>
    </location>
</feature>
<dbReference type="SUPFAM" id="SSF81296">
    <property type="entry name" value="E set domains"/>
    <property type="match status" value="1"/>
</dbReference>
<dbReference type="GO" id="GO:0046688">
    <property type="term" value="P:response to copper ion"/>
    <property type="evidence" value="ECO:0007669"/>
    <property type="project" value="InterPro"/>
</dbReference>
<proteinExistence type="predicted"/>
<dbReference type="GO" id="GO:0005886">
    <property type="term" value="C:plasma membrane"/>
    <property type="evidence" value="ECO:0007669"/>
    <property type="project" value="TreeGrafter"/>
</dbReference>
<evidence type="ECO:0000256" key="7">
    <source>
        <dbReference type="SAM" id="SignalP"/>
    </source>
</evidence>
<dbReference type="GO" id="GO:0030313">
    <property type="term" value="C:cell envelope"/>
    <property type="evidence" value="ECO:0007669"/>
    <property type="project" value="UniProtKB-SubCell"/>
</dbReference>
<organism evidence="9">
    <name type="scientific">Neobacillus citreus</name>
    <dbReference type="NCBI Taxonomy" id="2833578"/>
    <lineage>
        <taxon>Bacteria</taxon>
        <taxon>Bacillati</taxon>
        <taxon>Bacillota</taxon>
        <taxon>Bacilli</taxon>
        <taxon>Bacillales</taxon>
        <taxon>Bacillaceae</taxon>
        <taxon>Neobacillus</taxon>
    </lineage>
</organism>
<dbReference type="RefSeq" id="WP_213146545.1">
    <property type="nucleotide sequence ID" value="NZ_JAGYPE020000011.1"/>
</dbReference>
<feature type="signal peptide" evidence="7">
    <location>
        <begin position="1"/>
        <end position="22"/>
    </location>
</feature>
<evidence type="ECO:0000313" key="11">
    <source>
        <dbReference type="Proteomes" id="UP000677265"/>
    </source>
</evidence>
<keyword evidence="3 7" id="KW-0732">Signal</keyword>
<evidence type="ECO:0000313" key="9">
    <source>
        <dbReference type="EMBL" id="MBS4186769.1"/>
    </source>
</evidence>
<gene>
    <name evidence="10" type="ORF">KHB02_008825</name>
    <name evidence="9" type="ORF">KHB02_35970</name>
</gene>